<name>A0ABP7U3G8_9FLAO</name>
<feature type="chain" id="PRO_5046297639" description="Rieske domain-containing protein" evidence="5">
    <location>
        <begin position="19"/>
        <end position="140"/>
    </location>
</feature>
<feature type="domain" description="Rieske" evidence="6">
    <location>
        <begin position="41"/>
        <end position="138"/>
    </location>
</feature>
<evidence type="ECO:0000259" key="6">
    <source>
        <dbReference type="PROSITE" id="PS51296"/>
    </source>
</evidence>
<evidence type="ECO:0000313" key="8">
    <source>
        <dbReference type="Proteomes" id="UP001500968"/>
    </source>
</evidence>
<sequence length="140" mass="15235">MKKILLLFLVGLTLSCDGGSVNYNNPNIPNYQVNLQINMNLPGYTNLQFPGNRVLDYSQGARGIVVFNTGSGYNAFDLACPNQAFNVCAEPMTVAQGNTNAECNCDDSFYSLYTGLGAGQQYPMKPYRVSINGNTLIITN</sequence>
<organism evidence="7 8">
    <name type="scientific">Flavobacterium cheonhonense</name>
    <dbReference type="NCBI Taxonomy" id="706185"/>
    <lineage>
        <taxon>Bacteria</taxon>
        <taxon>Pseudomonadati</taxon>
        <taxon>Bacteroidota</taxon>
        <taxon>Flavobacteriia</taxon>
        <taxon>Flavobacteriales</taxon>
        <taxon>Flavobacteriaceae</taxon>
        <taxon>Flavobacterium</taxon>
    </lineage>
</organism>
<keyword evidence="8" id="KW-1185">Reference proteome</keyword>
<accession>A0ABP7U3G8</accession>
<evidence type="ECO:0000256" key="5">
    <source>
        <dbReference type="SAM" id="SignalP"/>
    </source>
</evidence>
<dbReference type="SUPFAM" id="SSF50022">
    <property type="entry name" value="ISP domain"/>
    <property type="match status" value="1"/>
</dbReference>
<gene>
    <name evidence="7" type="ORF">GCM10022386_20810</name>
</gene>
<dbReference type="PROSITE" id="PS51296">
    <property type="entry name" value="RIESKE"/>
    <property type="match status" value="1"/>
</dbReference>
<dbReference type="InterPro" id="IPR017941">
    <property type="entry name" value="Rieske_2Fe-2S"/>
</dbReference>
<protein>
    <recommendedName>
        <fullName evidence="6">Rieske domain-containing protein</fullName>
    </recommendedName>
</protein>
<dbReference type="RefSeq" id="WP_290874768.1">
    <property type="nucleotide sequence ID" value="NZ_BAABCR010000015.1"/>
</dbReference>
<evidence type="ECO:0000256" key="1">
    <source>
        <dbReference type="ARBA" id="ARBA00022714"/>
    </source>
</evidence>
<proteinExistence type="predicted"/>
<dbReference type="PROSITE" id="PS51257">
    <property type="entry name" value="PROKAR_LIPOPROTEIN"/>
    <property type="match status" value="1"/>
</dbReference>
<feature type="signal peptide" evidence="5">
    <location>
        <begin position="1"/>
        <end position="18"/>
    </location>
</feature>
<keyword evidence="2" id="KW-0479">Metal-binding</keyword>
<evidence type="ECO:0000313" key="7">
    <source>
        <dbReference type="EMBL" id="GAA4035354.1"/>
    </source>
</evidence>
<evidence type="ECO:0000256" key="2">
    <source>
        <dbReference type="ARBA" id="ARBA00022723"/>
    </source>
</evidence>
<keyword evidence="5" id="KW-0732">Signal</keyword>
<keyword evidence="1" id="KW-0001">2Fe-2S</keyword>
<reference evidence="8" key="1">
    <citation type="journal article" date="2019" name="Int. J. Syst. Evol. Microbiol.">
        <title>The Global Catalogue of Microorganisms (GCM) 10K type strain sequencing project: providing services to taxonomists for standard genome sequencing and annotation.</title>
        <authorList>
            <consortium name="The Broad Institute Genomics Platform"/>
            <consortium name="The Broad Institute Genome Sequencing Center for Infectious Disease"/>
            <person name="Wu L."/>
            <person name="Ma J."/>
        </authorList>
    </citation>
    <scope>NUCLEOTIDE SEQUENCE [LARGE SCALE GENOMIC DNA]</scope>
    <source>
        <strain evidence="8">JCM 17064</strain>
    </source>
</reference>
<dbReference type="Proteomes" id="UP001500968">
    <property type="component" value="Unassembled WGS sequence"/>
</dbReference>
<dbReference type="InterPro" id="IPR036922">
    <property type="entry name" value="Rieske_2Fe-2S_sf"/>
</dbReference>
<dbReference type="Gene3D" id="2.102.10.10">
    <property type="entry name" value="Rieske [2Fe-2S] iron-sulphur domain"/>
    <property type="match status" value="1"/>
</dbReference>
<dbReference type="EMBL" id="BAABCR010000015">
    <property type="protein sequence ID" value="GAA4035354.1"/>
    <property type="molecule type" value="Genomic_DNA"/>
</dbReference>
<keyword evidence="4" id="KW-0411">Iron-sulfur</keyword>
<comment type="caution">
    <text evidence="7">The sequence shown here is derived from an EMBL/GenBank/DDBJ whole genome shotgun (WGS) entry which is preliminary data.</text>
</comment>
<evidence type="ECO:0000256" key="4">
    <source>
        <dbReference type="ARBA" id="ARBA00023014"/>
    </source>
</evidence>
<evidence type="ECO:0000256" key="3">
    <source>
        <dbReference type="ARBA" id="ARBA00023004"/>
    </source>
</evidence>
<keyword evidence="3" id="KW-0408">Iron</keyword>